<dbReference type="Gene3D" id="2.60.200.40">
    <property type="match status" value="1"/>
</dbReference>
<evidence type="ECO:0000256" key="3">
    <source>
        <dbReference type="ARBA" id="ARBA00022679"/>
    </source>
</evidence>
<keyword evidence="6" id="KW-0067">ATP-binding</keyword>
<evidence type="ECO:0000256" key="6">
    <source>
        <dbReference type="ARBA" id="ARBA00022840"/>
    </source>
</evidence>
<keyword evidence="4" id="KW-0547">Nucleotide-binding</keyword>
<dbReference type="InterPro" id="IPR001206">
    <property type="entry name" value="Diacylglycerol_kinase_cat_dom"/>
</dbReference>
<reference evidence="10 11" key="1">
    <citation type="submission" date="2019-08" db="EMBL/GenBank/DDBJ databases">
        <title>In-depth cultivation of the pig gut microbiome towards novel bacterial diversity and tailored functional studies.</title>
        <authorList>
            <person name="Wylensek D."/>
            <person name="Hitch T.C.A."/>
            <person name="Clavel T."/>
        </authorList>
    </citation>
    <scope>NUCLEOTIDE SEQUENCE [LARGE SCALE GENOMIC DNA]</scope>
    <source>
        <strain evidence="10 11">WCA-470BD-2E</strain>
    </source>
</reference>
<comment type="cofactor">
    <cofactor evidence="1">
        <name>Mg(2+)</name>
        <dbReference type="ChEBI" id="CHEBI:18420"/>
    </cofactor>
</comment>
<accession>A0A844FKU2</accession>
<dbReference type="Pfam" id="PF00781">
    <property type="entry name" value="DAGK_cat"/>
    <property type="match status" value="1"/>
</dbReference>
<evidence type="ECO:0000313" key="11">
    <source>
        <dbReference type="Proteomes" id="UP000452141"/>
    </source>
</evidence>
<keyword evidence="3" id="KW-0808">Transferase</keyword>
<dbReference type="EMBL" id="VUMW01000001">
    <property type="protein sequence ID" value="MST78969.1"/>
    <property type="molecule type" value="Genomic_DNA"/>
</dbReference>
<dbReference type="PANTHER" id="PTHR12358">
    <property type="entry name" value="SPHINGOSINE KINASE"/>
    <property type="match status" value="1"/>
</dbReference>
<evidence type="ECO:0000256" key="7">
    <source>
        <dbReference type="ARBA" id="ARBA00023209"/>
    </source>
</evidence>
<dbReference type="Gene3D" id="3.40.50.10330">
    <property type="entry name" value="Probable inorganic polyphosphate/atp-NAD kinase, domain 1"/>
    <property type="match status" value="1"/>
</dbReference>
<dbReference type="InterPro" id="IPR017438">
    <property type="entry name" value="ATP-NAD_kinase_N"/>
</dbReference>
<evidence type="ECO:0000256" key="5">
    <source>
        <dbReference type="ARBA" id="ARBA00022777"/>
    </source>
</evidence>
<keyword evidence="7" id="KW-0594">Phospholipid biosynthesis</keyword>
<comment type="similarity">
    <text evidence="2">Belongs to the diacylglycerol/lipid kinase family.</text>
</comment>
<name>A0A844FKU2_9LACO</name>
<dbReference type="InterPro" id="IPR045540">
    <property type="entry name" value="YegS/DAGK_C"/>
</dbReference>
<dbReference type="GO" id="GO:0005524">
    <property type="term" value="F:ATP binding"/>
    <property type="evidence" value="ECO:0007669"/>
    <property type="project" value="UniProtKB-KW"/>
</dbReference>
<gene>
    <name evidence="10" type="ORF">FYJ61_00410</name>
</gene>
<dbReference type="SUPFAM" id="SSF111331">
    <property type="entry name" value="NAD kinase/diacylglycerol kinase-like"/>
    <property type="match status" value="1"/>
</dbReference>
<dbReference type="InterPro" id="IPR050187">
    <property type="entry name" value="Lipid_Phosphate_FormReg"/>
</dbReference>
<comment type="caution">
    <text evidence="10">The sequence shown here is derived from an EMBL/GenBank/DDBJ whole genome shotgun (WGS) entry which is preliminary data.</text>
</comment>
<dbReference type="Pfam" id="PF19279">
    <property type="entry name" value="YegS_C"/>
    <property type="match status" value="1"/>
</dbReference>
<protein>
    <submittedName>
        <fullName evidence="10">Diacylglycerol kinase family lipid kinase</fullName>
    </submittedName>
</protein>
<dbReference type="PANTHER" id="PTHR12358:SF54">
    <property type="entry name" value="SPHINGOSINE KINASE RELATED PROTEIN"/>
    <property type="match status" value="1"/>
</dbReference>
<organism evidence="10 11">
    <name type="scientific">Lactobacillus equicursoris</name>
    <dbReference type="NCBI Taxonomy" id="420645"/>
    <lineage>
        <taxon>Bacteria</taxon>
        <taxon>Bacillati</taxon>
        <taxon>Bacillota</taxon>
        <taxon>Bacilli</taxon>
        <taxon>Lactobacillales</taxon>
        <taxon>Lactobacillaceae</taxon>
        <taxon>Lactobacillus</taxon>
    </lineage>
</organism>
<keyword evidence="5 10" id="KW-0418">Kinase</keyword>
<keyword evidence="7" id="KW-0443">Lipid metabolism</keyword>
<dbReference type="GO" id="GO:0008654">
    <property type="term" value="P:phospholipid biosynthetic process"/>
    <property type="evidence" value="ECO:0007669"/>
    <property type="project" value="UniProtKB-KW"/>
</dbReference>
<evidence type="ECO:0000256" key="4">
    <source>
        <dbReference type="ARBA" id="ARBA00022741"/>
    </source>
</evidence>
<evidence type="ECO:0000256" key="8">
    <source>
        <dbReference type="ARBA" id="ARBA00023264"/>
    </source>
</evidence>
<keyword evidence="7" id="KW-0444">Lipid biosynthesis</keyword>
<evidence type="ECO:0000313" key="10">
    <source>
        <dbReference type="EMBL" id="MST78969.1"/>
    </source>
</evidence>
<evidence type="ECO:0000259" key="9">
    <source>
        <dbReference type="PROSITE" id="PS50146"/>
    </source>
</evidence>
<dbReference type="PROSITE" id="PS50146">
    <property type="entry name" value="DAGK"/>
    <property type="match status" value="1"/>
</dbReference>
<feature type="domain" description="DAGKc" evidence="9">
    <location>
        <begin position="1"/>
        <end position="135"/>
    </location>
</feature>
<evidence type="ECO:0000256" key="1">
    <source>
        <dbReference type="ARBA" id="ARBA00001946"/>
    </source>
</evidence>
<dbReference type="Proteomes" id="UP000452141">
    <property type="component" value="Unassembled WGS sequence"/>
</dbReference>
<keyword evidence="8" id="KW-1208">Phospholipid metabolism</keyword>
<sequence length="311" mass="34069">MYFIIANPAAQSGQNDNRIIKKLEAALEAAHKPYFTCFSARPGYIRNFIKQFGQKEEVTLVAVGGDGTINGVVNAIEDFSKVKFAFLPIGSSNDLARGLGIKDIQKDPGQDDNIQKITEGKILRQMDLGELTYDDTGAKRRFAVSAGVGFDAAVCYEVNRSKFKNFFNSFNQGRLSYGTIALRELATIPKVQAKVTLDNGESIKMNKLIFAACMNTAYEGGGFRFAPDADSSSGSLNLAAIGDLNLAQILPKFPAAYVGKYYHFKGVHHGQGQQIHIELSKPLWVHTDGEVTRKSQAVTISCFPHCLNLIM</sequence>
<dbReference type="AlphaFoldDB" id="A0A844FKU2"/>
<dbReference type="RefSeq" id="WP_154486188.1">
    <property type="nucleotide sequence ID" value="NZ_VUMW01000001.1"/>
</dbReference>
<dbReference type="GO" id="GO:0016301">
    <property type="term" value="F:kinase activity"/>
    <property type="evidence" value="ECO:0007669"/>
    <property type="project" value="UniProtKB-KW"/>
</dbReference>
<dbReference type="InterPro" id="IPR016064">
    <property type="entry name" value="NAD/diacylglycerol_kinase_sf"/>
</dbReference>
<proteinExistence type="inferred from homology"/>
<evidence type="ECO:0000256" key="2">
    <source>
        <dbReference type="ARBA" id="ARBA00005983"/>
    </source>
</evidence>